<proteinExistence type="inferred from homology"/>
<organism evidence="2 3">
    <name type="scientific">Fasciolopsis buskii</name>
    <dbReference type="NCBI Taxonomy" id="27845"/>
    <lineage>
        <taxon>Eukaryota</taxon>
        <taxon>Metazoa</taxon>
        <taxon>Spiralia</taxon>
        <taxon>Lophotrochozoa</taxon>
        <taxon>Platyhelminthes</taxon>
        <taxon>Trematoda</taxon>
        <taxon>Digenea</taxon>
        <taxon>Plagiorchiida</taxon>
        <taxon>Echinostomata</taxon>
        <taxon>Echinostomatoidea</taxon>
        <taxon>Fasciolidae</taxon>
        <taxon>Fasciolopsis</taxon>
    </lineage>
</organism>
<protein>
    <recommendedName>
        <fullName evidence="1">HEAT repeat-containing protein 1</fullName>
    </recommendedName>
</protein>
<dbReference type="Proteomes" id="UP000728185">
    <property type="component" value="Unassembled WGS sequence"/>
</dbReference>
<gene>
    <name evidence="2" type="ORF">FBUS_03000</name>
</gene>
<dbReference type="PANTHER" id="PTHR13457:SF1">
    <property type="entry name" value="HEAT REPEAT-CONTAINING PROTEIN 1"/>
    <property type="match status" value="1"/>
</dbReference>
<comment type="subcellular location">
    <subcellularLocation>
        <location evidence="1">Nucleus</location>
        <location evidence="1">Nucleolus</location>
    </subcellularLocation>
</comment>
<dbReference type="GO" id="GO:0034455">
    <property type="term" value="C:t-UTP complex"/>
    <property type="evidence" value="ECO:0007669"/>
    <property type="project" value="TreeGrafter"/>
</dbReference>
<dbReference type="GO" id="GO:0030515">
    <property type="term" value="F:snoRNA binding"/>
    <property type="evidence" value="ECO:0007669"/>
    <property type="project" value="TreeGrafter"/>
</dbReference>
<dbReference type="GO" id="GO:0000462">
    <property type="term" value="P:maturation of SSU-rRNA from tricistronic rRNA transcript (SSU-rRNA, 5.8S rRNA, LSU-rRNA)"/>
    <property type="evidence" value="ECO:0007669"/>
    <property type="project" value="TreeGrafter"/>
</dbReference>
<sequence>MSLGEQLKKLATPIAVSYAPDSVKRKSLVYEDPSKVDTLLCYQESRSAFDRMCKLDGTFLQFQQTIFAEASCRLEMCNLFLKEKAKLDIEIKRFLCYTSPFLKHYDAIRMLEWLVFKFQVHHYYTEDLIRCVMPYHETGLFARFLQLLDFSSVCSEFRWLEPYAKSGQSLTRKELVRACLRGSGLLSFISSLVIDSVKMFKGLPDQSRLNDVTNFFLSIVVSMCDSGMTDERLAQVLGEFQHVIRMGLRASDCPPFQSASCLAALRFSLKLSLNPDLVLSWIHCLLKKSRPTQAWESLRVITQLMRSQRIATLPPKLTDKHSALLATLPDAQRRQIELEEERLLDQVDVNELADVIGSTKEVQATTVVIDIPPLKEDVTPLVPSMDHVAKKSTYTVVELLSGCQKEVHLAHAILAALPETDRCCLLQRYISTCTCPKLTSSDESTSWFSDLLLAGVLSRSPGTGKSNKLEVRRARCVLHFTELAVKAHFKVIQSSSSTRHTRSSSSPSHPRPILSKTQRLLEDGLDLGLPLLFACLIHRSSSVRLDAINLLRLWIAGLVESHWIPKPNHLRLHRLFQAINLNPADSVSVSQDCLSSVLSDQVNELLKGDSLPNLSDAAPRLVSVGIHLLLSEQLPRPDSRESISLRTSTCWHNGLSLVNSHTLSALFTVPSTGIPDELTGWPAFLELVRSTSFSPVLHERSLSVLNAEFFHALKGLPRSESRLLSMKVVPSSNYHCSETDAQFQLLDGLYELAYNNQANYASLASLFEQLSLDLPHFDYLLLKLDGTLLESRSEKPLLARLNEKRTTPFYIYSEVRRRSTRRSTTVEENVNPPGTKEIREEDNRTRLRLLSTFLSILTESVERLQNSQTVAKSDDNKKTLEVTSFSSESENKVAPISPLCELITPLVNHLINILSHQELCAHPNPIVVSGFSDSESETEMHGCERPSMRTPVDSHANLVNMDLVNANVSGADKLHGLLSLLRQCCYRILVCLTAILSEANRHKPRTKRRATRLLPRALITGTEVRPTTGYEWETLTSVFLTAVNPVLHCLTVFPDWHALHHQVLLCIIELTNLCPTALSQRLIELVQWTTNNKQFMLMDNVHTLALLGRLVVVAMPALIHTSSNQTKAGLQVLLLFVDGMPHLANRLPQRRLAFYTGLVRGLAQVTGPILLDECLVSSSQSNSSRLVVKADVQTKKNIRRQQRKLLARWQENWISGWLWTLSLVFLNRNWLNESDANQVVPLLIDIHGQFPWDAQVSAWYECLAFLSWLDKSTVDPNSSGTGKINQTKRPIHDSVSGSIFVRMISDLFDSVDVGLRRKALELLSAKLTSLAADRQPVPILDPSDPNGLSHQLLRRGNLSKRRSTTSLDLALETGLIQFTAQLASQYNLSKSDGTEVFAGPSCAKETSGLFSSSFSRQSLACLRDLAKLLADRYPGEFSRTMDILISRPAAWWPVLSETSEDHSANDFESPEVRGSGAAESRSLVCLFFVECLQRLPWQSMCPGASATTNRLRYLVRFSLDHVITSCLLDTTPRLILLALTSAAKPNLVAGPIHSRDQHLLAGLTLLCNLMELAIVHSRVQSSASVQLSTASSSGPHVSWLQLDESQSVVDSDDLPVSFQLPVFIFRLSQIDLATATGVNPERSSFTLRHIGQLSSRLRTLLPHITDVPSTLSCVSHVVKWAQTKSDMILLRGCMLFAREFAESINVTSSGSTRKRGQLDCAELQQDLIQYGVTQPDQLHTIMVSLLEAHESVGPGLQDLTSLSSDLHAVVGALLSVFPVDSAVRFLQRLTDWVSSVVGACSVVRRLSTLFAILSDVGTRLKPDDFIEICHQISLVDYLIVSFYMAIGQKRKTILKLALRLRLSKCFSERIEKDALLLAESALICARHWLDAEHASNSCLDVASSGGSVLEFPASFVSLLSLKSLADEVDSTPTDLPPLTEVQLQPTLESFVQAVSGDEALLRPLGCALSSQILHSTHWRTRLSAIRLLHSCFDRLTFGDQSCSDAAQQTGIATCLVSDTLTALSEALEDDHPEVESAANRLFAQLEQSGLSGNSKRT</sequence>
<comment type="caution">
    <text evidence="2">The sequence shown here is derived from an EMBL/GenBank/DDBJ whole genome shotgun (WGS) entry which is preliminary data.</text>
</comment>
<keyword evidence="1" id="KW-0698">rRNA processing</keyword>
<dbReference type="OrthoDB" id="31183at2759"/>
<accession>A0A8E0S5V7</accession>
<comment type="similarity">
    <text evidence="1">Belongs to the HEATR1/UTP10 family.</text>
</comment>
<name>A0A8E0S5V7_9TREM</name>
<dbReference type="GO" id="GO:0045943">
    <property type="term" value="P:positive regulation of transcription by RNA polymerase I"/>
    <property type="evidence" value="ECO:0007669"/>
    <property type="project" value="TreeGrafter"/>
</dbReference>
<dbReference type="PANTHER" id="PTHR13457">
    <property type="entry name" value="BAP28"/>
    <property type="match status" value="1"/>
</dbReference>
<keyword evidence="1" id="KW-0539">Nucleus</keyword>
<reference evidence="2" key="1">
    <citation type="submission" date="2019-05" db="EMBL/GenBank/DDBJ databases">
        <title>Annotation for the trematode Fasciolopsis buski.</title>
        <authorList>
            <person name="Choi Y.-J."/>
        </authorList>
    </citation>
    <scope>NUCLEOTIDE SEQUENCE</scope>
    <source>
        <strain evidence="2">HT</strain>
        <tissue evidence="2">Whole worm</tissue>
    </source>
</reference>
<evidence type="ECO:0000313" key="3">
    <source>
        <dbReference type="Proteomes" id="UP000728185"/>
    </source>
</evidence>
<keyword evidence="1" id="KW-0687">Ribonucleoprotein</keyword>
<dbReference type="EMBL" id="LUCM01002669">
    <property type="protein sequence ID" value="KAA0197025.1"/>
    <property type="molecule type" value="Genomic_DNA"/>
</dbReference>
<dbReference type="GO" id="GO:0030686">
    <property type="term" value="C:90S preribosome"/>
    <property type="evidence" value="ECO:0007669"/>
    <property type="project" value="TreeGrafter"/>
</dbReference>
<evidence type="ECO:0000313" key="2">
    <source>
        <dbReference type="EMBL" id="KAA0197025.1"/>
    </source>
</evidence>
<evidence type="ECO:0000256" key="1">
    <source>
        <dbReference type="RuleBase" id="RU367065"/>
    </source>
</evidence>
<dbReference type="InterPro" id="IPR040191">
    <property type="entry name" value="UTP10"/>
</dbReference>
<dbReference type="GO" id="GO:0032040">
    <property type="term" value="C:small-subunit processome"/>
    <property type="evidence" value="ECO:0007669"/>
    <property type="project" value="TreeGrafter"/>
</dbReference>
<comment type="function">
    <text evidence="1">Involved in nucleolar processing of pre-18S ribosomal RNA.</text>
</comment>
<keyword evidence="3" id="KW-1185">Reference proteome</keyword>
<keyword evidence="1" id="KW-0690">Ribosome biogenesis</keyword>